<keyword evidence="1" id="KW-0732">Signal</keyword>
<name>A0A941IYR1_9BACT</name>
<evidence type="ECO:0000256" key="1">
    <source>
        <dbReference type="SAM" id="SignalP"/>
    </source>
</evidence>
<dbReference type="AlphaFoldDB" id="A0A941IYR1"/>
<dbReference type="EMBL" id="JAGTAR010000029">
    <property type="protein sequence ID" value="MBR8537255.1"/>
    <property type="molecule type" value="Genomic_DNA"/>
</dbReference>
<sequence length="367" mass="39442">MTTKLMTLTVALLLIVTGIKAQEEKKVATAQVSFAYPLGTNGHGSMHIANKYSFNILYGVNGGVKQFELGGIGNQNMGDVSGVQIGGLVNITNGSSNGAIISGIANITSQSANGLHLAGITNYTQENANGAQIAGIANVNGGTSNGLMLSGLANGAVDDMTGAQIGFINTAHQSMNGFQLGFINFANKMKGFQLGFINVADSLDGAALGFISIAKNGYYAFEATNSEVMYANLSYKMGKTQLYNIYTMGYSQYRQKDVYSYGVGLGTLISLHKRHALAIEGVTNHIAYDNDWDELNLLNKLNLTYQFHITKRISLIGGPSLNFYITDQKVGSKYGTLDMPSTIWEHEGNRNGQYMWIGYNVGVNIRL</sequence>
<reference evidence="2" key="1">
    <citation type="journal article" date="2018" name="Int. J. Syst. Evol. Microbiol.">
        <title>Carboxylicivirga sediminis sp. nov., isolated from coastal sediment.</title>
        <authorList>
            <person name="Wang F.Q."/>
            <person name="Ren L.H."/>
            <person name="Zou R.J."/>
            <person name="Sun Y.Z."/>
            <person name="Liu X.J."/>
            <person name="Jiang F."/>
            <person name="Liu L.J."/>
        </authorList>
    </citation>
    <scope>NUCLEOTIDE SEQUENCE</scope>
    <source>
        <strain evidence="2">JR1</strain>
    </source>
</reference>
<keyword evidence="3" id="KW-1185">Reference proteome</keyword>
<reference evidence="2" key="2">
    <citation type="submission" date="2021-04" db="EMBL/GenBank/DDBJ databases">
        <authorList>
            <person name="Zhang T."/>
            <person name="Zhang Y."/>
            <person name="Lu D."/>
            <person name="Zuo D."/>
            <person name="Du Z."/>
        </authorList>
    </citation>
    <scope>NUCLEOTIDE SEQUENCE</scope>
    <source>
        <strain evidence="2">JR1</strain>
    </source>
</reference>
<dbReference type="Proteomes" id="UP000679220">
    <property type="component" value="Unassembled WGS sequence"/>
</dbReference>
<comment type="caution">
    <text evidence="2">The sequence shown here is derived from an EMBL/GenBank/DDBJ whole genome shotgun (WGS) entry which is preliminary data.</text>
</comment>
<evidence type="ECO:0000313" key="3">
    <source>
        <dbReference type="Proteomes" id="UP000679220"/>
    </source>
</evidence>
<feature type="signal peptide" evidence="1">
    <location>
        <begin position="1"/>
        <end position="21"/>
    </location>
</feature>
<gene>
    <name evidence="2" type="ORF">KDU71_16930</name>
</gene>
<protein>
    <submittedName>
        <fullName evidence="2">Uncharacterized protein</fullName>
    </submittedName>
</protein>
<feature type="chain" id="PRO_5037589506" evidence="1">
    <location>
        <begin position="22"/>
        <end position="367"/>
    </location>
</feature>
<accession>A0A941IYR1</accession>
<dbReference type="InterPro" id="IPR058093">
    <property type="entry name" value="LA_2272-like"/>
</dbReference>
<proteinExistence type="predicted"/>
<organism evidence="2 3">
    <name type="scientific">Carboxylicivirga sediminis</name>
    <dbReference type="NCBI Taxonomy" id="2006564"/>
    <lineage>
        <taxon>Bacteria</taxon>
        <taxon>Pseudomonadati</taxon>
        <taxon>Bacteroidota</taxon>
        <taxon>Bacteroidia</taxon>
        <taxon>Marinilabiliales</taxon>
        <taxon>Marinilabiliaceae</taxon>
        <taxon>Carboxylicivirga</taxon>
    </lineage>
</organism>
<evidence type="ECO:0000313" key="2">
    <source>
        <dbReference type="EMBL" id="MBR8537255.1"/>
    </source>
</evidence>
<dbReference type="RefSeq" id="WP_212192279.1">
    <property type="nucleotide sequence ID" value="NZ_JAGTAR010000029.1"/>
</dbReference>
<dbReference type="NCBIfam" id="NF047436">
    <property type="entry name" value="LA_2272_repeat"/>
    <property type="match status" value="1"/>
</dbReference>